<comment type="catalytic activity">
    <reaction evidence="8">
        <text>L-valine + 2-oxoglutarate = 3-methyl-2-oxobutanoate + L-glutamate</text>
        <dbReference type="Rhea" id="RHEA:24813"/>
        <dbReference type="ChEBI" id="CHEBI:11851"/>
        <dbReference type="ChEBI" id="CHEBI:16810"/>
        <dbReference type="ChEBI" id="CHEBI:29985"/>
        <dbReference type="ChEBI" id="CHEBI:57762"/>
        <dbReference type="EC" id="2.6.1.42"/>
    </reaction>
</comment>
<dbReference type="InterPro" id="IPR050571">
    <property type="entry name" value="Class-IV_PLP-Dep_Aminotrnsfr"/>
</dbReference>
<keyword evidence="13" id="KW-0808">Transferase</keyword>
<reference evidence="13 14" key="1">
    <citation type="submission" date="2022-09" db="EMBL/GenBank/DDBJ databases">
        <authorList>
            <person name="Kop L."/>
        </authorList>
    </citation>
    <scope>NUCLEOTIDE SEQUENCE [LARGE SCALE GENOMIC DNA]</scope>
    <source>
        <strain evidence="13 14">347</strain>
    </source>
</reference>
<evidence type="ECO:0000256" key="10">
    <source>
        <dbReference type="ARBA" id="ARBA00049229"/>
    </source>
</evidence>
<evidence type="ECO:0000256" key="4">
    <source>
        <dbReference type="ARBA" id="ARBA00005072"/>
    </source>
</evidence>
<dbReference type="PANTHER" id="PTHR42743">
    <property type="entry name" value="AMINO-ACID AMINOTRANSFERASE"/>
    <property type="match status" value="1"/>
</dbReference>
<dbReference type="GO" id="GO:0004084">
    <property type="term" value="F:branched-chain-amino-acid transaminase activity"/>
    <property type="evidence" value="ECO:0007669"/>
    <property type="project" value="UniProtKB-EC"/>
</dbReference>
<dbReference type="EMBL" id="OX336137">
    <property type="protein sequence ID" value="CAI2718297.1"/>
    <property type="molecule type" value="Genomic_DNA"/>
</dbReference>
<organism evidence="13 14">
    <name type="scientific">Nitrospina watsonii</name>
    <dbReference type="NCBI Taxonomy" id="1323948"/>
    <lineage>
        <taxon>Bacteria</taxon>
        <taxon>Pseudomonadati</taxon>
        <taxon>Nitrospinota/Tectimicrobiota group</taxon>
        <taxon>Nitrospinota</taxon>
        <taxon>Nitrospinia</taxon>
        <taxon>Nitrospinales</taxon>
        <taxon>Nitrospinaceae</taxon>
        <taxon>Nitrospina</taxon>
    </lineage>
</organism>
<dbReference type="Gene3D" id="3.20.10.10">
    <property type="entry name" value="D-amino Acid Aminotransferase, subunit A, domain 2"/>
    <property type="match status" value="1"/>
</dbReference>
<keyword evidence="13" id="KW-0032">Aminotransferase</keyword>
<evidence type="ECO:0000256" key="12">
    <source>
        <dbReference type="RuleBase" id="RU004516"/>
    </source>
</evidence>
<evidence type="ECO:0000256" key="1">
    <source>
        <dbReference type="ARBA" id="ARBA00001933"/>
    </source>
</evidence>
<comment type="catalytic activity">
    <reaction evidence="10">
        <text>L-leucine + 2-oxoglutarate = 4-methyl-2-oxopentanoate + L-glutamate</text>
        <dbReference type="Rhea" id="RHEA:18321"/>
        <dbReference type="ChEBI" id="CHEBI:16810"/>
        <dbReference type="ChEBI" id="CHEBI:17865"/>
        <dbReference type="ChEBI" id="CHEBI:29985"/>
        <dbReference type="ChEBI" id="CHEBI:57427"/>
        <dbReference type="EC" id="2.6.1.42"/>
    </reaction>
</comment>
<evidence type="ECO:0000256" key="8">
    <source>
        <dbReference type="ARBA" id="ARBA00048212"/>
    </source>
</evidence>
<dbReference type="InterPro" id="IPR036038">
    <property type="entry name" value="Aminotransferase-like"/>
</dbReference>
<dbReference type="InterPro" id="IPR043131">
    <property type="entry name" value="BCAT-like_N"/>
</dbReference>
<dbReference type="SUPFAM" id="SSF56752">
    <property type="entry name" value="D-aminoacid aminotransferase-like PLP-dependent enzymes"/>
    <property type="match status" value="1"/>
</dbReference>
<dbReference type="InterPro" id="IPR043132">
    <property type="entry name" value="BCAT-like_C"/>
</dbReference>
<keyword evidence="7 12" id="KW-0663">Pyridoxal phosphate</keyword>
<name>A0ABN8VX30_9BACT</name>
<sequence>MTTQINLNGQISDDAFISVLDHGFLFGDSVYEVVSTIEGKPVFLAEHLRRLRQSARELELTIPYTDTRFADEIESTLKSAGNQESYIRIMVTRGVGELDLDPVSCTRPNVLILVKEAVLYPKENYEKGIHLALVSVKRNHKESLNPGIKTGNYLNNMLAKMEASRSGAADALMLNALGYLTECTTSNIFFVKEERILTPSLDCGILAGITRDVVIRLARENGFPVEEGQWPPEALEQADEAFITGTVKKVMPVTLLNSRPIGDGKPGSTTRKLARLYDDYLQRIMK</sequence>
<comment type="catalytic activity">
    <reaction evidence="9">
        <text>L-isoleucine + 2-oxoglutarate = (S)-3-methyl-2-oxopentanoate + L-glutamate</text>
        <dbReference type="Rhea" id="RHEA:24801"/>
        <dbReference type="ChEBI" id="CHEBI:16810"/>
        <dbReference type="ChEBI" id="CHEBI:29985"/>
        <dbReference type="ChEBI" id="CHEBI:35146"/>
        <dbReference type="ChEBI" id="CHEBI:58045"/>
        <dbReference type="EC" id="2.6.1.42"/>
    </reaction>
</comment>
<dbReference type="InterPro" id="IPR018300">
    <property type="entry name" value="Aminotrans_IV_CS"/>
</dbReference>
<evidence type="ECO:0000256" key="5">
    <source>
        <dbReference type="ARBA" id="ARBA00009320"/>
    </source>
</evidence>
<dbReference type="RefSeq" id="WP_282011200.1">
    <property type="nucleotide sequence ID" value="NZ_OX336137.1"/>
</dbReference>
<evidence type="ECO:0000313" key="14">
    <source>
        <dbReference type="Proteomes" id="UP001157733"/>
    </source>
</evidence>
<evidence type="ECO:0000256" key="6">
    <source>
        <dbReference type="ARBA" id="ARBA00013053"/>
    </source>
</evidence>
<comment type="pathway">
    <text evidence="3">Amino-acid biosynthesis; L-valine biosynthesis; L-valine from pyruvate: step 4/4.</text>
</comment>
<evidence type="ECO:0000256" key="3">
    <source>
        <dbReference type="ARBA" id="ARBA00004931"/>
    </source>
</evidence>
<evidence type="ECO:0000256" key="2">
    <source>
        <dbReference type="ARBA" id="ARBA00004824"/>
    </source>
</evidence>
<comment type="pathway">
    <text evidence="2">Amino-acid biosynthesis; L-isoleucine biosynthesis; L-isoleucine from 2-oxobutanoate: step 4/4.</text>
</comment>
<dbReference type="Gene3D" id="3.30.470.10">
    <property type="match status" value="1"/>
</dbReference>
<comment type="cofactor">
    <cofactor evidence="1 12">
        <name>pyridoxal 5'-phosphate</name>
        <dbReference type="ChEBI" id="CHEBI:597326"/>
    </cofactor>
</comment>
<dbReference type="PROSITE" id="PS00770">
    <property type="entry name" value="AA_TRANSFER_CLASS_4"/>
    <property type="match status" value="1"/>
</dbReference>
<evidence type="ECO:0000256" key="7">
    <source>
        <dbReference type="ARBA" id="ARBA00022898"/>
    </source>
</evidence>
<dbReference type="EC" id="2.6.1.42" evidence="6"/>
<dbReference type="InterPro" id="IPR001544">
    <property type="entry name" value="Aminotrans_IV"/>
</dbReference>
<dbReference type="PANTHER" id="PTHR42743:SF11">
    <property type="entry name" value="AMINODEOXYCHORISMATE LYASE"/>
    <property type="match status" value="1"/>
</dbReference>
<dbReference type="Pfam" id="PF01063">
    <property type="entry name" value="Aminotran_4"/>
    <property type="match status" value="1"/>
</dbReference>
<protein>
    <recommendedName>
        <fullName evidence="6">branched-chain-amino-acid transaminase</fullName>
        <ecNumber evidence="6">2.6.1.42</ecNumber>
    </recommendedName>
</protein>
<comment type="pathway">
    <text evidence="4">Amino-acid biosynthesis; L-leucine biosynthesis; L-leucine from 3-methyl-2-oxobutanoate: step 4/4.</text>
</comment>
<dbReference type="Proteomes" id="UP001157733">
    <property type="component" value="Chromosome"/>
</dbReference>
<evidence type="ECO:0000256" key="11">
    <source>
        <dbReference type="RuleBase" id="RU004106"/>
    </source>
</evidence>
<evidence type="ECO:0000256" key="9">
    <source>
        <dbReference type="ARBA" id="ARBA00048798"/>
    </source>
</evidence>
<gene>
    <name evidence="13" type="primary">ilvE</name>
    <name evidence="13" type="ORF">NSPWAT_1438</name>
</gene>
<comment type="similarity">
    <text evidence="5 11">Belongs to the class-IV pyridoxal-phosphate-dependent aminotransferase family.</text>
</comment>
<accession>A0ABN8VX30</accession>
<proteinExistence type="inferred from homology"/>
<evidence type="ECO:0000313" key="13">
    <source>
        <dbReference type="EMBL" id="CAI2718297.1"/>
    </source>
</evidence>
<keyword evidence="14" id="KW-1185">Reference proteome</keyword>